<dbReference type="EMBL" id="HBEV01001985">
    <property type="protein sequence ID" value="CAD8578143.1"/>
    <property type="molecule type" value="Transcribed_RNA"/>
</dbReference>
<evidence type="ECO:0000256" key="4">
    <source>
        <dbReference type="ARBA" id="ARBA00023134"/>
    </source>
</evidence>
<dbReference type="Gene3D" id="3.40.50.300">
    <property type="entry name" value="P-loop containing nucleotide triphosphate hydrolases"/>
    <property type="match status" value="1"/>
</dbReference>
<dbReference type="InterPro" id="IPR027417">
    <property type="entry name" value="P-loop_NTPase"/>
</dbReference>
<dbReference type="GO" id="GO:0050793">
    <property type="term" value="P:regulation of developmental process"/>
    <property type="evidence" value="ECO:0007669"/>
    <property type="project" value="UniProtKB-ARBA"/>
</dbReference>
<dbReference type="PANTHER" id="PTHR11089:SF30">
    <property type="entry name" value="GUANINE NUCLEOTIDE-BINDING PROTEIN-LIKE 3 HOMOLOG"/>
    <property type="match status" value="1"/>
</dbReference>
<evidence type="ECO:0000313" key="8">
    <source>
        <dbReference type="EMBL" id="CAD8578143.1"/>
    </source>
</evidence>
<dbReference type="Pfam" id="PF01926">
    <property type="entry name" value="MMR_HSR1"/>
    <property type="match status" value="1"/>
</dbReference>
<keyword evidence="3" id="KW-0175">Coiled coil</keyword>
<dbReference type="FunFam" id="1.10.1580.10:FF:000002">
    <property type="entry name" value="Guanine nucleotide-binding protein-like 3 (nucleolar)-like"/>
    <property type="match status" value="1"/>
</dbReference>
<evidence type="ECO:0000259" key="7">
    <source>
        <dbReference type="PROSITE" id="PS51721"/>
    </source>
</evidence>
<dbReference type="GO" id="GO:0005730">
    <property type="term" value="C:nucleolus"/>
    <property type="evidence" value="ECO:0007669"/>
    <property type="project" value="UniProtKB-SubCell"/>
</dbReference>
<dbReference type="CDD" id="cd04178">
    <property type="entry name" value="Nucleostemin_like"/>
    <property type="match status" value="1"/>
</dbReference>
<proteinExistence type="predicted"/>
<dbReference type="SUPFAM" id="SSF52540">
    <property type="entry name" value="P-loop containing nucleoside triphosphate hydrolases"/>
    <property type="match status" value="1"/>
</dbReference>
<evidence type="ECO:0000256" key="1">
    <source>
        <dbReference type="ARBA" id="ARBA00004604"/>
    </source>
</evidence>
<keyword evidence="5" id="KW-0539">Nucleus</keyword>
<dbReference type="InterPro" id="IPR006073">
    <property type="entry name" value="GTP-bd"/>
</dbReference>
<dbReference type="FunFam" id="3.40.50.300:FF:000571">
    <property type="entry name" value="Guanine nucleotide-binding protein-like NSN1"/>
    <property type="match status" value="1"/>
</dbReference>
<name>A0A7S0KDX9_MICPS</name>
<dbReference type="GO" id="GO:0005525">
    <property type="term" value="F:GTP binding"/>
    <property type="evidence" value="ECO:0007669"/>
    <property type="project" value="UniProtKB-KW"/>
</dbReference>
<evidence type="ECO:0000256" key="3">
    <source>
        <dbReference type="ARBA" id="ARBA00023054"/>
    </source>
</evidence>
<feature type="domain" description="CP-type G" evidence="7">
    <location>
        <begin position="150"/>
        <end position="334"/>
    </location>
</feature>
<organism evidence="8">
    <name type="scientific">Micromonas pusilla</name>
    <name type="common">Picoplanktonic green alga</name>
    <name type="synonym">Chromulina pusilla</name>
    <dbReference type="NCBI Taxonomy" id="38833"/>
    <lineage>
        <taxon>Eukaryota</taxon>
        <taxon>Viridiplantae</taxon>
        <taxon>Chlorophyta</taxon>
        <taxon>Mamiellophyceae</taxon>
        <taxon>Mamiellales</taxon>
        <taxon>Mamiellaceae</taxon>
        <taxon>Micromonas</taxon>
    </lineage>
</organism>
<gene>
    <name evidence="8" type="ORF">MSP1404_LOCUS1558</name>
</gene>
<dbReference type="InterPro" id="IPR014813">
    <property type="entry name" value="Gnl3_N_dom"/>
</dbReference>
<comment type="subcellular location">
    <subcellularLocation>
        <location evidence="1">Nucleus</location>
        <location evidence="1">Nucleolus</location>
    </subcellularLocation>
</comment>
<feature type="compositionally biased region" description="Basic residues" evidence="6">
    <location>
        <begin position="1"/>
        <end position="33"/>
    </location>
</feature>
<evidence type="ECO:0000256" key="2">
    <source>
        <dbReference type="ARBA" id="ARBA00022741"/>
    </source>
</evidence>
<accession>A0A7S0KDX9</accession>
<dbReference type="AlphaFoldDB" id="A0A7S0KDX9"/>
<dbReference type="Gene3D" id="1.10.1580.10">
    <property type="match status" value="1"/>
</dbReference>
<evidence type="ECO:0000256" key="5">
    <source>
        <dbReference type="ARBA" id="ARBA00023242"/>
    </source>
</evidence>
<dbReference type="PANTHER" id="PTHR11089">
    <property type="entry name" value="GTP-BINDING PROTEIN-RELATED"/>
    <property type="match status" value="1"/>
</dbReference>
<feature type="region of interest" description="Disordered" evidence="6">
    <location>
        <begin position="76"/>
        <end position="104"/>
    </location>
</feature>
<protein>
    <recommendedName>
        <fullName evidence="7">CP-type G domain-containing protein</fullName>
    </recommendedName>
</protein>
<reference evidence="8" key="1">
    <citation type="submission" date="2021-01" db="EMBL/GenBank/DDBJ databases">
        <authorList>
            <person name="Corre E."/>
            <person name="Pelletier E."/>
            <person name="Niang G."/>
            <person name="Scheremetjew M."/>
            <person name="Finn R."/>
            <person name="Kale V."/>
            <person name="Holt S."/>
            <person name="Cochrane G."/>
            <person name="Meng A."/>
            <person name="Brown T."/>
            <person name="Cohen L."/>
        </authorList>
    </citation>
    <scope>NUCLEOTIDE SEQUENCE</scope>
    <source>
        <strain evidence="8">CCMP494</strain>
    </source>
</reference>
<dbReference type="Pfam" id="PF08701">
    <property type="entry name" value="GN3L_Grn1"/>
    <property type="match status" value="1"/>
</dbReference>
<evidence type="ECO:0000256" key="6">
    <source>
        <dbReference type="SAM" id="MobiDB-lite"/>
    </source>
</evidence>
<dbReference type="InterPro" id="IPR030378">
    <property type="entry name" value="G_CP_dom"/>
</dbReference>
<dbReference type="PROSITE" id="PS51721">
    <property type="entry name" value="G_CP"/>
    <property type="match status" value="1"/>
</dbReference>
<dbReference type="InterPro" id="IPR050755">
    <property type="entry name" value="TRAFAC_YlqF/YawG_RiboMat"/>
</dbReference>
<dbReference type="InterPro" id="IPR023179">
    <property type="entry name" value="GTP-bd_ortho_bundle_sf"/>
</dbReference>
<keyword evidence="4" id="KW-0342">GTP-binding</keyword>
<dbReference type="PRINTS" id="PR00326">
    <property type="entry name" value="GTP1OBG"/>
</dbReference>
<sequence>MPKKSTKSKSKRTTLKQKYKLMKKVKEHNKKKRREDARNKRLGFRSRAPRDPGVPAEWPYKEELMKEIDFELDKKKTLDKAKAQARHSRRSENRERAGHNPGGNMQSSIFEDLHRKASVAAQEFQLKKAANLNVNDTAAKTENNGGRSYFKEFVKVVEASDVIIQVLDARDPLAYRSPEVEQFVRRVNPDKRVVLMLNKIDLVPKDNVQKWLKYFREEIPCVAFKCATGKKSDGGKLGSGELHFDYGSVAHASLGAETLLQLLKNYARNRKMKTSITVGIVGFPNVGKSSLINALKRNRSAASTGNTPGLTKVSKEVVLDKQIKLIDSPGVIFASCLGETAGAATLRNCLRVEQLDDPVSPVSEILRRCPNEQLMLIYKMGHFEHVDDFLMQLGRLKGLLKRGGVPDMMAAARVVVADWNSGRIPYYTNPPVRRMEADEEHLSAEVVTKWNAEFDVDNLFAKEDSTMLAGLTMSNSDKTVFLPSLSAGTAVVDEDLDGVWARQKSELLSVNGLKRARDKSGTVDSFDEAAYHQASAKMSMPVAQKLTPQVQSVNLYEADGQLNPNLTRASKKTAKKLKTRVLSASKGGVEQEGSGSDFEWEDGRE</sequence>
<keyword evidence="2" id="KW-0547">Nucleotide-binding</keyword>
<feature type="region of interest" description="Disordered" evidence="6">
    <location>
        <begin position="581"/>
        <end position="605"/>
    </location>
</feature>
<feature type="region of interest" description="Disordered" evidence="6">
    <location>
        <begin position="1"/>
        <end position="58"/>
    </location>
</feature>
<dbReference type="GO" id="GO:0051239">
    <property type="term" value="P:regulation of multicellular organismal process"/>
    <property type="evidence" value="ECO:0007669"/>
    <property type="project" value="UniProtKB-ARBA"/>
</dbReference>